<evidence type="ECO:0000256" key="1">
    <source>
        <dbReference type="SAM" id="MobiDB-lite"/>
    </source>
</evidence>
<keyword evidence="3" id="KW-1185">Reference proteome</keyword>
<feature type="compositionally biased region" description="Polar residues" evidence="1">
    <location>
        <begin position="49"/>
        <end position="61"/>
    </location>
</feature>
<feature type="region of interest" description="Disordered" evidence="1">
    <location>
        <begin position="1"/>
        <end position="37"/>
    </location>
</feature>
<organism evidence="2 3">
    <name type="scientific">Pleurodeles waltl</name>
    <name type="common">Iberian ribbed newt</name>
    <dbReference type="NCBI Taxonomy" id="8319"/>
    <lineage>
        <taxon>Eukaryota</taxon>
        <taxon>Metazoa</taxon>
        <taxon>Chordata</taxon>
        <taxon>Craniata</taxon>
        <taxon>Vertebrata</taxon>
        <taxon>Euteleostomi</taxon>
        <taxon>Amphibia</taxon>
        <taxon>Batrachia</taxon>
        <taxon>Caudata</taxon>
        <taxon>Salamandroidea</taxon>
        <taxon>Salamandridae</taxon>
        <taxon>Pleurodelinae</taxon>
        <taxon>Pleurodeles</taxon>
    </lineage>
</organism>
<dbReference type="AlphaFoldDB" id="A0AAV7NLD7"/>
<gene>
    <name evidence="2" type="ORF">NDU88_003414</name>
</gene>
<proteinExistence type="predicted"/>
<dbReference type="EMBL" id="JANPWB010000012">
    <property type="protein sequence ID" value="KAJ1115188.1"/>
    <property type="molecule type" value="Genomic_DNA"/>
</dbReference>
<sequence>MAVRAYEEFKRNQAAAPGEDDEEQNEHEDQDPEEIPELWRKPLCLQEKNQYTQHGAKSSASPRGLSQKELGKRKLKLEMAGLKLGKEKS</sequence>
<name>A0AAV7NLD7_PLEWA</name>
<evidence type="ECO:0000313" key="2">
    <source>
        <dbReference type="EMBL" id="KAJ1115188.1"/>
    </source>
</evidence>
<accession>A0AAV7NLD7</accession>
<protein>
    <submittedName>
        <fullName evidence="2">Uncharacterized protein</fullName>
    </submittedName>
</protein>
<feature type="compositionally biased region" description="Basic and acidic residues" evidence="1">
    <location>
        <begin position="1"/>
        <end position="11"/>
    </location>
</feature>
<comment type="caution">
    <text evidence="2">The sequence shown here is derived from an EMBL/GenBank/DDBJ whole genome shotgun (WGS) entry which is preliminary data.</text>
</comment>
<reference evidence="2" key="1">
    <citation type="journal article" date="2022" name="bioRxiv">
        <title>Sequencing and chromosome-scale assembly of the giantPleurodeles waltlgenome.</title>
        <authorList>
            <person name="Brown T."/>
            <person name="Elewa A."/>
            <person name="Iarovenko S."/>
            <person name="Subramanian E."/>
            <person name="Araus A.J."/>
            <person name="Petzold A."/>
            <person name="Susuki M."/>
            <person name="Suzuki K.-i.T."/>
            <person name="Hayashi T."/>
            <person name="Toyoda A."/>
            <person name="Oliveira C."/>
            <person name="Osipova E."/>
            <person name="Leigh N.D."/>
            <person name="Simon A."/>
            <person name="Yun M.H."/>
        </authorList>
    </citation>
    <scope>NUCLEOTIDE SEQUENCE</scope>
    <source>
        <strain evidence="2">20211129_DDA</strain>
        <tissue evidence="2">Liver</tissue>
    </source>
</reference>
<dbReference type="Proteomes" id="UP001066276">
    <property type="component" value="Chromosome 8"/>
</dbReference>
<evidence type="ECO:0000313" key="3">
    <source>
        <dbReference type="Proteomes" id="UP001066276"/>
    </source>
</evidence>
<feature type="region of interest" description="Disordered" evidence="1">
    <location>
        <begin position="49"/>
        <end position="73"/>
    </location>
</feature>
<feature type="compositionally biased region" description="Acidic residues" evidence="1">
    <location>
        <begin position="18"/>
        <end position="36"/>
    </location>
</feature>